<keyword evidence="1" id="KW-0472">Membrane</keyword>
<feature type="transmembrane region" description="Helical" evidence="1">
    <location>
        <begin position="100"/>
        <end position="128"/>
    </location>
</feature>
<comment type="caution">
    <text evidence="2">The sequence shown here is derived from an EMBL/GenBank/DDBJ whole genome shotgun (WGS) entry which is preliminary data.</text>
</comment>
<dbReference type="AlphaFoldDB" id="A0A4R1LTU4"/>
<feature type="transmembrane region" description="Helical" evidence="1">
    <location>
        <begin position="12"/>
        <end position="31"/>
    </location>
</feature>
<evidence type="ECO:0000256" key="1">
    <source>
        <dbReference type="SAM" id="Phobius"/>
    </source>
</evidence>
<name>A0A4R1LTU4_9SPHI</name>
<keyword evidence="1" id="KW-1133">Transmembrane helix</keyword>
<evidence type="ECO:0000313" key="3">
    <source>
        <dbReference type="Proteomes" id="UP000294616"/>
    </source>
</evidence>
<evidence type="ECO:0008006" key="4">
    <source>
        <dbReference type="Google" id="ProtNLM"/>
    </source>
</evidence>
<keyword evidence="3" id="KW-1185">Reference proteome</keyword>
<feature type="transmembrane region" description="Helical" evidence="1">
    <location>
        <begin position="52"/>
        <end position="70"/>
    </location>
</feature>
<proteinExistence type="predicted"/>
<dbReference type="EMBL" id="SMGO01000002">
    <property type="protein sequence ID" value="TCK82746.1"/>
    <property type="molecule type" value="Genomic_DNA"/>
</dbReference>
<keyword evidence="1" id="KW-0812">Transmembrane</keyword>
<sequence length="160" mass="18914">MEYNGITFTEDMIWALAITMVIYYTVLAFYCHTLKRTLDLIAEGNRFLKPKLAWLAMIPIFNIYWNFVIASRMSDSLTNEFYDRKIPEEEYPGKVTGTTYAILIALANFPVSQGLSVFTGLFSLYFFIRYWIKIDNFRVLLKEHNRYLMLQKESNEHETT</sequence>
<dbReference type="Proteomes" id="UP000294616">
    <property type="component" value="Unassembled WGS sequence"/>
</dbReference>
<gene>
    <name evidence="2" type="ORF">C8N28_1331</name>
</gene>
<reference evidence="2 3" key="1">
    <citation type="submission" date="2019-03" db="EMBL/GenBank/DDBJ databases">
        <title>Genomic Encyclopedia of Archaeal and Bacterial Type Strains, Phase II (KMG-II): from individual species to whole genera.</title>
        <authorList>
            <person name="Goeker M."/>
        </authorList>
    </citation>
    <scope>NUCLEOTIDE SEQUENCE [LARGE SCALE GENOMIC DNA]</scope>
    <source>
        <strain evidence="2 3">DSM 22554</strain>
    </source>
</reference>
<dbReference type="RefSeq" id="WP_132222839.1">
    <property type="nucleotide sequence ID" value="NZ_SMGO01000002.1"/>
</dbReference>
<dbReference type="OrthoDB" id="674197at2"/>
<organism evidence="2 3">
    <name type="scientific">Albibacterium bauzanense</name>
    <dbReference type="NCBI Taxonomy" id="653929"/>
    <lineage>
        <taxon>Bacteria</taxon>
        <taxon>Pseudomonadati</taxon>
        <taxon>Bacteroidota</taxon>
        <taxon>Sphingobacteriia</taxon>
        <taxon>Sphingobacteriales</taxon>
        <taxon>Sphingobacteriaceae</taxon>
        <taxon>Albibacterium</taxon>
    </lineage>
</organism>
<protein>
    <recommendedName>
        <fullName evidence="4">DUF4328 domain-containing protein</fullName>
    </recommendedName>
</protein>
<accession>A0A4R1LTU4</accession>
<evidence type="ECO:0000313" key="2">
    <source>
        <dbReference type="EMBL" id="TCK82746.1"/>
    </source>
</evidence>